<name>A0A516GET6_9MICO</name>
<gene>
    <name evidence="9" type="primary">ccsB</name>
    <name evidence="9" type="ORF">FNH13_17200</name>
</gene>
<protein>
    <submittedName>
        <fullName evidence="9">C-type cytochrome biogenesis protein CcsB</fullName>
    </submittedName>
</protein>
<evidence type="ECO:0000256" key="7">
    <source>
        <dbReference type="SAM" id="Phobius"/>
    </source>
</evidence>
<dbReference type="AlphaFoldDB" id="A0A516GET6"/>
<dbReference type="Pfam" id="PF01578">
    <property type="entry name" value="Cytochrom_C_asm"/>
    <property type="match status" value="1"/>
</dbReference>
<evidence type="ECO:0000256" key="6">
    <source>
        <dbReference type="SAM" id="MobiDB-lite"/>
    </source>
</evidence>
<dbReference type="InterPro" id="IPR002541">
    <property type="entry name" value="Cyt_c_assembly"/>
</dbReference>
<feature type="transmembrane region" description="Helical" evidence="7">
    <location>
        <begin position="193"/>
        <end position="220"/>
    </location>
</feature>
<evidence type="ECO:0000259" key="8">
    <source>
        <dbReference type="Pfam" id="PF01578"/>
    </source>
</evidence>
<dbReference type="InterPro" id="IPR017562">
    <property type="entry name" value="Cyt_c_biogenesis_CcsA"/>
</dbReference>
<dbReference type="OrthoDB" id="9814290at2"/>
<dbReference type="GO" id="GO:0017004">
    <property type="term" value="P:cytochrome complex assembly"/>
    <property type="evidence" value="ECO:0007669"/>
    <property type="project" value="UniProtKB-KW"/>
</dbReference>
<dbReference type="NCBIfam" id="TIGR03144">
    <property type="entry name" value="cytochr_II_ccsB"/>
    <property type="match status" value="1"/>
</dbReference>
<keyword evidence="3" id="KW-0201">Cytochrome c-type biogenesis</keyword>
<dbReference type="InterPro" id="IPR045062">
    <property type="entry name" value="Cyt_c_biogenesis_CcsA/CcmC"/>
</dbReference>
<dbReference type="GO" id="GO:0020037">
    <property type="term" value="F:heme binding"/>
    <property type="evidence" value="ECO:0007669"/>
    <property type="project" value="InterPro"/>
</dbReference>
<dbReference type="Proteomes" id="UP000315395">
    <property type="component" value="Chromosome"/>
</dbReference>
<keyword evidence="2 7" id="KW-0812">Transmembrane</keyword>
<feature type="transmembrane region" description="Helical" evidence="7">
    <location>
        <begin position="12"/>
        <end position="34"/>
    </location>
</feature>
<evidence type="ECO:0000256" key="3">
    <source>
        <dbReference type="ARBA" id="ARBA00022748"/>
    </source>
</evidence>
<dbReference type="KEGG" id="orz:FNH13_17200"/>
<dbReference type="PANTHER" id="PTHR30071">
    <property type="entry name" value="HEME EXPORTER PROTEIN C"/>
    <property type="match status" value="1"/>
</dbReference>
<keyword evidence="4 7" id="KW-1133">Transmembrane helix</keyword>
<reference evidence="9 10" key="1">
    <citation type="submission" date="2019-07" db="EMBL/GenBank/DDBJ databases">
        <title>complete genome sequencing of Ornithinimicrobium sp. H23M54.</title>
        <authorList>
            <person name="Bae J.-W."/>
            <person name="Lee S.-Y."/>
        </authorList>
    </citation>
    <scope>NUCLEOTIDE SEQUENCE [LARGE SCALE GENOMIC DNA]</scope>
    <source>
        <strain evidence="9 10">H23M54</strain>
    </source>
</reference>
<keyword evidence="5 7" id="KW-0472">Membrane</keyword>
<dbReference type="GO" id="GO:0005886">
    <property type="term" value="C:plasma membrane"/>
    <property type="evidence" value="ECO:0007669"/>
    <property type="project" value="TreeGrafter"/>
</dbReference>
<feature type="transmembrane region" description="Helical" evidence="7">
    <location>
        <begin position="249"/>
        <end position="270"/>
    </location>
</feature>
<comment type="subcellular location">
    <subcellularLocation>
        <location evidence="1">Membrane</location>
        <topology evidence="1">Multi-pass membrane protein</topology>
    </subcellularLocation>
</comment>
<feature type="transmembrane region" description="Helical" evidence="7">
    <location>
        <begin position="99"/>
        <end position="120"/>
    </location>
</feature>
<feature type="transmembrane region" description="Helical" evidence="7">
    <location>
        <begin position="158"/>
        <end position="181"/>
    </location>
</feature>
<evidence type="ECO:0000256" key="1">
    <source>
        <dbReference type="ARBA" id="ARBA00004141"/>
    </source>
</evidence>
<evidence type="ECO:0000256" key="5">
    <source>
        <dbReference type="ARBA" id="ARBA00023136"/>
    </source>
</evidence>
<evidence type="ECO:0000313" key="10">
    <source>
        <dbReference type="Proteomes" id="UP000315395"/>
    </source>
</evidence>
<accession>A0A516GET6</accession>
<feature type="transmembrane region" description="Helical" evidence="7">
    <location>
        <begin position="285"/>
        <end position="300"/>
    </location>
</feature>
<evidence type="ECO:0000256" key="2">
    <source>
        <dbReference type="ARBA" id="ARBA00022692"/>
    </source>
</evidence>
<evidence type="ECO:0000256" key="4">
    <source>
        <dbReference type="ARBA" id="ARBA00022989"/>
    </source>
</evidence>
<dbReference type="RefSeq" id="WP_143784571.1">
    <property type="nucleotide sequence ID" value="NZ_CP041616.1"/>
</dbReference>
<dbReference type="EMBL" id="CP041616">
    <property type="protein sequence ID" value="QDO89850.1"/>
    <property type="molecule type" value="Genomic_DNA"/>
</dbReference>
<feature type="transmembrane region" description="Helical" evidence="7">
    <location>
        <begin position="312"/>
        <end position="336"/>
    </location>
</feature>
<organism evidence="9 10">
    <name type="scientific">Ornithinimicrobium ciconiae</name>
    <dbReference type="NCBI Taxonomy" id="2594265"/>
    <lineage>
        <taxon>Bacteria</taxon>
        <taxon>Bacillati</taxon>
        <taxon>Actinomycetota</taxon>
        <taxon>Actinomycetes</taxon>
        <taxon>Micrococcales</taxon>
        <taxon>Ornithinimicrobiaceae</taxon>
        <taxon>Ornithinimicrobium</taxon>
    </lineage>
</organism>
<feature type="transmembrane region" description="Helical" evidence="7">
    <location>
        <begin position="132"/>
        <end position="151"/>
    </location>
</feature>
<proteinExistence type="predicted"/>
<keyword evidence="10" id="KW-1185">Reference proteome</keyword>
<dbReference type="PANTHER" id="PTHR30071:SF1">
    <property type="entry name" value="CYTOCHROME B_B6 PROTEIN-RELATED"/>
    <property type="match status" value="1"/>
</dbReference>
<evidence type="ECO:0000313" key="9">
    <source>
        <dbReference type="EMBL" id="QDO89850.1"/>
    </source>
</evidence>
<sequence length="342" mass="36794">MIDQELARNADIAVWAAMVALAVAMLAFAAHLAVTGSGRERASEGVRPSGVDAQSAGAAAGESGRGESEGGESEGGESGGGVDVLAPPETDAPAPTRRWGIIGLQVTWLATFALVAAVVMRSLSVGRAPLGNMYEFALVACMFTLVVYSLWSLRKDRLWLGLFVTLPVLVTLGLAMVSWHTEASKLMPSLNSIWLIIHVTIATLSVALFTIGCAVALLYLAKDRAEQRGPVTGWLAALPESKALERITYGIHIVAFPLWTFTLIAGAIWAEQAWGRYWGWDPKEVWTFVIWVVYAAYLHARATSGWAARKATWLAVAGFVSIIINYAVVNVFFVGWHSYSGL</sequence>
<feature type="region of interest" description="Disordered" evidence="6">
    <location>
        <begin position="41"/>
        <end position="89"/>
    </location>
</feature>
<feature type="domain" description="Cytochrome c assembly protein" evidence="8">
    <location>
        <begin position="131"/>
        <end position="337"/>
    </location>
</feature>